<comment type="caution">
    <text evidence="2">The sequence shown here is derived from an EMBL/GenBank/DDBJ whole genome shotgun (WGS) entry which is preliminary data.</text>
</comment>
<proteinExistence type="predicted"/>
<dbReference type="RefSeq" id="WP_238752124.1">
    <property type="nucleotide sequence ID" value="NZ_CAKLPZ010000004.1"/>
</dbReference>
<evidence type="ECO:0000313" key="3">
    <source>
        <dbReference type="Proteomes" id="UP000837803"/>
    </source>
</evidence>
<protein>
    <recommendedName>
        <fullName evidence="4">T9SS type A sorting domain-containing protein</fullName>
    </recommendedName>
</protein>
<gene>
    <name evidence="2" type="ORF">LEM8419_03170</name>
</gene>
<sequence>MKTLFISFLLVFALTSVSASVNPIDLVLQTDPTSHTLTLRTTVAVSLDTKVQLKDRDGLVLHTTKLSPGDYLNGRFKLDALPNGNYFVEVTDAQGKTVQPFTINRTGIDADPALATRTFYPRVNLTDKLLTINYLNTTGSSTRILLADAQGQQVITDQLPESTTVQRAYSLENLPAGEYYVTVSSADVPSYTTSLRLD</sequence>
<evidence type="ECO:0008006" key="4">
    <source>
        <dbReference type="Google" id="ProtNLM"/>
    </source>
</evidence>
<dbReference type="Proteomes" id="UP000837803">
    <property type="component" value="Unassembled WGS sequence"/>
</dbReference>
<dbReference type="EMBL" id="CAKLPZ010000004">
    <property type="protein sequence ID" value="CAH1002252.1"/>
    <property type="molecule type" value="Genomic_DNA"/>
</dbReference>
<accession>A0ABM9B4J1</accession>
<reference evidence="2" key="1">
    <citation type="submission" date="2021-12" db="EMBL/GenBank/DDBJ databases">
        <authorList>
            <person name="Rodrigo-Torres L."/>
            <person name="Arahal R. D."/>
            <person name="Lucena T."/>
        </authorList>
    </citation>
    <scope>NUCLEOTIDE SEQUENCE</scope>
    <source>
        <strain evidence="2">CECT 8419</strain>
    </source>
</reference>
<evidence type="ECO:0000256" key="1">
    <source>
        <dbReference type="SAM" id="SignalP"/>
    </source>
</evidence>
<keyword evidence="1" id="KW-0732">Signal</keyword>
<feature type="signal peptide" evidence="1">
    <location>
        <begin position="1"/>
        <end position="19"/>
    </location>
</feature>
<name>A0ABM9B4J1_9BACT</name>
<evidence type="ECO:0000313" key="2">
    <source>
        <dbReference type="EMBL" id="CAH1002252.1"/>
    </source>
</evidence>
<organism evidence="2 3">
    <name type="scientific">Neolewinella maritima</name>
    <dbReference type="NCBI Taxonomy" id="1383882"/>
    <lineage>
        <taxon>Bacteria</taxon>
        <taxon>Pseudomonadati</taxon>
        <taxon>Bacteroidota</taxon>
        <taxon>Saprospiria</taxon>
        <taxon>Saprospirales</taxon>
        <taxon>Lewinellaceae</taxon>
        <taxon>Neolewinella</taxon>
    </lineage>
</organism>
<feature type="chain" id="PRO_5046450745" description="T9SS type A sorting domain-containing protein" evidence="1">
    <location>
        <begin position="20"/>
        <end position="198"/>
    </location>
</feature>
<keyword evidence="3" id="KW-1185">Reference proteome</keyword>